<dbReference type="EMBL" id="QKXC01000153">
    <property type="protein sequence ID" value="RBR15615.1"/>
    <property type="molecule type" value="Genomic_DNA"/>
</dbReference>
<accession>A0A366RH85</accession>
<dbReference type="OrthoDB" id="5326346at2759"/>
<dbReference type="Proteomes" id="UP000253153">
    <property type="component" value="Unassembled WGS sequence"/>
</dbReference>
<dbReference type="AlphaFoldDB" id="A0A366RH85"/>
<protein>
    <recommendedName>
        <fullName evidence="1">BTB domain-containing protein</fullName>
    </recommendedName>
</protein>
<dbReference type="Gene3D" id="3.30.710.10">
    <property type="entry name" value="Potassium Channel Kv1.1, Chain A"/>
    <property type="match status" value="1"/>
</dbReference>
<sequence length="366" mass="42321">MEEKSAFTTIFTPNSDTELICRGLNRRNKTDDAATTEEESLNSGLQTLHVSTEIFRDVTKEIKSIRDLQELPHYTDGATTEIRLLVSSTLLIAASPVFAVMLNGSWAESRKNDNDRYEIITKDWNAEALFILLNIIHHRRVAEYIDFDTIVELGRVCDYYKCQKVVEVFVDKWLVPFEMDRPNTISPGLGVEGLTTWIFIAWAFNKEQLFNELVEVALKNCKSPLLEDASSLPPFIITRIEARRQHLMKTILDYVYSFHESLISHVDSCPQRCPTLMLGNVTKHIRRSGLKIPREEGELDGRSWVSLRQFARNIVKPTYLGQYFNHPRGPPHQCPFAMIKSESWWKEASKRVIDGCRFEDFKRLIY</sequence>
<feature type="domain" description="BTB" evidence="1">
    <location>
        <begin position="86"/>
        <end position="168"/>
    </location>
</feature>
<evidence type="ECO:0000313" key="2">
    <source>
        <dbReference type="EMBL" id="RBR15615.1"/>
    </source>
</evidence>
<organism evidence="2 3">
    <name type="scientific">Fusarium coffeatum</name>
    <dbReference type="NCBI Taxonomy" id="231269"/>
    <lineage>
        <taxon>Eukaryota</taxon>
        <taxon>Fungi</taxon>
        <taxon>Dikarya</taxon>
        <taxon>Ascomycota</taxon>
        <taxon>Pezizomycotina</taxon>
        <taxon>Sordariomycetes</taxon>
        <taxon>Hypocreomycetidae</taxon>
        <taxon>Hypocreales</taxon>
        <taxon>Nectriaceae</taxon>
        <taxon>Fusarium</taxon>
        <taxon>Fusarium incarnatum-equiseti species complex</taxon>
    </lineage>
</organism>
<dbReference type="CDD" id="cd18186">
    <property type="entry name" value="BTB_POZ_ZBTB_KLHL-like"/>
    <property type="match status" value="1"/>
</dbReference>
<reference evidence="2 3" key="1">
    <citation type="submission" date="2018-06" db="EMBL/GenBank/DDBJ databases">
        <title>Fusarium incarnatum-equiseti species complex species 28.</title>
        <authorList>
            <person name="Gardiner D.M."/>
        </authorList>
    </citation>
    <scope>NUCLEOTIDE SEQUENCE [LARGE SCALE GENOMIC DNA]</scope>
    <source>
        <strain evidence="2 3">FIESC_28</strain>
    </source>
</reference>
<dbReference type="SUPFAM" id="SSF54695">
    <property type="entry name" value="POZ domain"/>
    <property type="match status" value="1"/>
</dbReference>
<evidence type="ECO:0000259" key="1">
    <source>
        <dbReference type="Pfam" id="PF00651"/>
    </source>
</evidence>
<evidence type="ECO:0000313" key="3">
    <source>
        <dbReference type="Proteomes" id="UP000253153"/>
    </source>
</evidence>
<dbReference type="InterPro" id="IPR011333">
    <property type="entry name" value="SKP1/BTB/POZ_sf"/>
</dbReference>
<comment type="caution">
    <text evidence="2">The sequence shown here is derived from an EMBL/GenBank/DDBJ whole genome shotgun (WGS) entry which is preliminary data.</text>
</comment>
<dbReference type="GeneID" id="41996693"/>
<proteinExistence type="predicted"/>
<dbReference type="RefSeq" id="XP_031014513.1">
    <property type="nucleotide sequence ID" value="XM_031161397.1"/>
</dbReference>
<dbReference type="InterPro" id="IPR000210">
    <property type="entry name" value="BTB/POZ_dom"/>
</dbReference>
<dbReference type="Pfam" id="PF00651">
    <property type="entry name" value="BTB"/>
    <property type="match status" value="1"/>
</dbReference>
<keyword evidence="3" id="KW-1185">Reference proteome</keyword>
<gene>
    <name evidence="2" type="ORF">FIESC28_07256</name>
</gene>
<name>A0A366RH85_9HYPO</name>